<dbReference type="InterPro" id="IPR045584">
    <property type="entry name" value="Pilin-like"/>
</dbReference>
<dbReference type="Proteomes" id="UP000248795">
    <property type="component" value="Unassembled WGS sequence"/>
</dbReference>
<evidence type="ECO:0000259" key="12">
    <source>
        <dbReference type="Pfam" id="PF12019"/>
    </source>
</evidence>
<feature type="domain" description="General secretion pathway GspH" evidence="12">
    <location>
        <begin position="53"/>
        <end position="140"/>
    </location>
</feature>
<comment type="similarity">
    <text evidence="9">Belongs to the GSP H family.</text>
</comment>
<dbReference type="SUPFAM" id="SSF54523">
    <property type="entry name" value="Pili subunits"/>
    <property type="match status" value="1"/>
</dbReference>
<evidence type="ECO:0000256" key="9">
    <source>
        <dbReference type="ARBA" id="ARBA00025772"/>
    </source>
</evidence>
<reference evidence="14" key="1">
    <citation type="submission" date="2018-06" db="EMBL/GenBank/DDBJ databases">
        <title>Aestuariibacter litoralis strain KCTC 52945T.</title>
        <authorList>
            <person name="Li X."/>
            <person name="Salam N."/>
            <person name="Li J.-L."/>
            <person name="Chen Y.-M."/>
            <person name="Yang Z.-W."/>
            <person name="Zhang L.-Y."/>
            <person name="Han M.-X."/>
            <person name="Xiao M."/>
            <person name="Li W.-J."/>
        </authorList>
    </citation>
    <scope>NUCLEOTIDE SEQUENCE [LARGE SCALE GENOMIC DNA]</scope>
    <source>
        <strain evidence="14">KCTC 52945</strain>
    </source>
</reference>
<dbReference type="Gene3D" id="3.30.700.10">
    <property type="entry name" value="Glycoprotein, Type 4 Pilin"/>
    <property type="match status" value="1"/>
</dbReference>
<keyword evidence="14" id="KW-1185">Reference proteome</keyword>
<dbReference type="InterPro" id="IPR002416">
    <property type="entry name" value="T2SS_protein-GspH"/>
</dbReference>
<evidence type="ECO:0000256" key="10">
    <source>
        <dbReference type="ARBA" id="ARBA00030775"/>
    </source>
</evidence>
<evidence type="ECO:0000313" key="14">
    <source>
        <dbReference type="Proteomes" id="UP000248795"/>
    </source>
</evidence>
<feature type="transmembrane region" description="Helical" evidence="11">
    <location>
        <begin position="12"/>
        <end position="35"/>
    </location>
</feature>
<gene>
    <name evidence="13" type="ORF">DK847_17765</name>
</gene>
<evidence type="ECO:0000256" key="1">
    <source>
        <dbReference type="ARBA" id="ARBA00004377"/>
    </source>
</evidence>
<evidence type="ECO:0000256" key="11">
    <source>
        <dbReference type="SAM" id="Phobius"/>
    </source>
</evidence>
<dbReference type="InterPro" id="IPR012902">
    <property type="entry name" value="N_methyl_site"/>
</dbReference>
<dbReference type="GO" id="GO:0005886">
    <property type="term" value="C:plasma membrane"/>
    <property type="evidence" value="ECO:0007669"/>
    <property type="project" value="UniProtKB-SubCell"/>
</dbReference>
<name>A0A2W2AJN7_9HYPH</name>
<dbReference type="EMBL" id="QKVK01000009">
    <property type="protein sequence ID" value="PZF75685.1"/>
    <property type="molecule type" value="Genomic_DNA"/>
</dbReference>
<dbReference type="RefSeq" id="WP_111199879.1">
    <property type="nucleotide sequence ID" value="NZ_QKVK01000009.1"/>
</dbReference>
<evidence type="ECO:0000256" key="5">
    <source>
        <dbReference type="ARBA" id="ARBA00022519"/>
    </source>
</evidence>
<keyword evidence="4" id="KW-0488">Methylation</keyword>
<dbReference type="PROSITE" id="PS00409">
    <property type="entry name" value="PROKAR_NTER_METHYL"/>
    <property type="match status" value="1"/>
</dbReference>
<dbReference type="Pfam" id="PF12019">
    <property type="entry name" value="GspH"/>
    <property type="match status" value="1"/>
</dbReference>
<evidence type="ECO:0000313" key="13">
    <source>
        <dbReference type="EMBL" id="PZF75685.1"/>
    </source>
</evidence>
<dbReference type="GO" id="GO:0015628">
    <property type="term" value="P:protein secretion by the type II secretion system"/>
    <property type="evidence" value="ECO:0007669"/>
    <property type="project" value="InterPro"/>
</dbReference>
<protein>
    <recommendedName>
        <fullName evidence="2">Type II secretion system protein H</fullName>
    </recommendedName>
    <alternativeName>
        <fullName evidence="10">General secretion pathway protein H</fullName>
    </alternativeName>
</protein>
<evidence type="ECO:0000256" key="2">
    <source>
        <dbReference type="ARBA" id="ARBA00021549"/>
    </source>
</evidence>
<dbReference type="NCBIfam" id="TIGR02532">
    <property type="entry name" value="IV_pilin_GFxxxE"/>
    <property type="match status" value="1"/>
</dbReference>
<evidence type="ECO:0000256" key="3">
    <source>
        <dbReference type="ARBA" id="ARBA00022475"/>
    </source>
</evidence>
<keyword evidence="6 11" id="KW-0812">Transmembrane</keyword>
<dbReference type="AlphaFoldDB" id="A0A2W2AJN7"/>
<comment type="subcellular location">
    <subcellularLocation>
        <location evidence="1">Cell inner membrane</location>
        <topology evidence="1">Single-pass membrane protein</topology>
    </subcellularLocation>
</comment>
<organism evidence="13 14">
    <name type="scientific">Aestuariivirga litoralis</name>
    <dbReference type="NCBI Taxonomy" id="2650924"/>
    <lineage>
        <taxon>Bacteria</taxon>
        <taxon>Pseudomonadati</taxon>
        <taxon>Pseudomonadota</taxon>
        <taxon>Alphaproteobacteria</taxon>
        <taxon>Hyphomicrobiales</taxon>
        <taxon>Aestuariivirgaceae</taxon>
        <taxon>Aestuariivirga</taxon>
    </lineage>
</organism>
<proteinExistence type="inferred from homology"/>
<keyword evidence="5" id="KW-0997">Cell inner membrane</keyword>
<keyword evidence="3" id="KW-1003">Cell membrane</keyword>
<keyword evidence="8 11" id="KW-0472">Membrane</keyword>
<evidence type="ECO:0000256" key="8">
    <source>
        <dbReference type="ARBA" id="ARBA00023136"/>
    </source>
</evidence>
<keyword evidence="7 11" id="KW-1133">Transmembrane helix</keyword>
<dbReference type="PRINTS" id="PR00885">
    <property type="entry name" value="BCTERIALGSPH"/>
</dbReference>
<evidence type="ECO:0000256" key="7">
    <source>
        <dbReference type="ARBA" id="ARBA00022989"/>
    </source>
</evidence>
<evidence type="ECO:0000256" key="6">
    <source>
        <dbReference type="ARBA" id="ARBA00022692"/>
    </source>
</evidence>
<dbReference type="GO" id="GO:0015627">
    <property type="term" value="C:type II protein secretion system complex"/>
    <property type="evidence" value="ECO:0007669"/>
    <property type="project" value="InterPro"/>
</dbReference>
<dbReference type="InterPro" id="IPR022346">
    <property type="entry name" value="T2SS_GspH"/>
</dbReference>
<evidence type="ECO:0000256" key="4">
    <source>
        <dbReference type="ARBA" id="ARBA00022481"/>
    </source>
</evidence>
<sequence>MPTSRTEAQAGFTLLELMVVLVILALSATAVMSVGRNSLESARARSFIIEAEALLRDARTQAIENHAQTAVTIDVRGRRLSLEGGRVLELPKGLSLDARVAVPKGGGLPAIRFYPSGASSGGELAFGFRGRSYGLNVNWLTGRADARAL</sequence>
<accession>A0A2W2AJN7</accession>
<comment type="caution">
    <text evidence="13">The sequence shown here is derived from an EMBL/GenBank/DDBJ whole genome shotgun (WGS) entry which is preliminary data.</text>
</comment>
<dbReference type="Pfam" id="PF07963">
    <property type="entry name" value="N_methyl"/>
    <property type="match status" value="1"/>
</dbReference>